<dbReference type="Pfam" id="PF08501">
    <property type="entry name" value="Shikimate_dh_N"/>
    <property type="match status" value="1"/>
</dbReference>
<dbReference type="GO" id="GO:0005829">
    <property type="term" value="C:cytosol"/>
    <property type="evidence" value="ECO:0007669"/>
    <property type="project" value="TreeGrafter"/>
</dbReference>
<dbReference type="InterPro" id="IPR046346">
    <property type="entry name" value="Aminoacid_DH-like_N_sf"/>
</dbReference>
<accession>A0A078MPS6</accession>
<evidence type="ECO:0000259" key="4">
    <source>
        <dbReference type="Pfam" id="PF18317"/>
    </source>
</evidence>
<organism evidence="5">
    <name type="scientific">Arthrobacter saudimassiliensis</name>
    <dbReference type="NCBI Taxonomy" id="1461584"/>
    <lineage>
        <taxon>Bacteria</taxon>
        <taxon>Bacillati</taxon>
        <taxon>Actinomycetota</taxon>
        <taxon>Actinomycetes</taxon>
        <taxon>Micrococcales</taxon>
        <taxon>Micrococcaceae</taxon>
        <taxon>Arthrobacter</taxon>
    </lineage>
</organism>
<dbReference type="PANTHER" id="PTHR21089">
    <property type="entry name" value="SHIKIMATE DEHYDROGENASE"/>
    <property type="match status" value="1"/>
</dbReference>
<dbReference type="SUPFAM" id="SSF53223">
    <property type="entry name" value="Aminoacid dehydrogenase-like, N-terminal domain"/>
    <property type="match status" value="1"/>
</dbReference>
<dbReference type="SUPFAM" id="SSF51735">
    <property type="entry name" value="NAD(P)-binding Rossmann-fold domains"/>
    <property type="match status" value="1"/>
</dbReference>
<keyword evidence="2" id="KW-0028">Amino-acid biosynthesis</keyword>
<dbReference type="EMBL" id="LN483070">
    <property type="protein sequence ID" value="CEA08220.1"/>
    <property type="molecule type" value="Genomic_DNA"/>
</dbReference>
<dbReference type="GO" id="GO:0004764">
    <property type="term" value="F:shikimate 3-dehydrogenase (NADP+) activity"/>
    <property type="evidence" value="ECO:0007669"/>
    <property type="project" value="InterPro"/>
</dbReference>
<dbReference type="InterPro" id="IPR036291">
    <property type="entry name" value="NAD(P)-bd_dom_sf"/>
</dbReference>
<feature type="domain" description="Shikimate dehydrogenase substrate binding N-terminal" evidence="3">
    <location>
        <begin position="10"/>
        <end position="93"/>
    </location>
</feature>
<dbReference type="InterPro" id="IPR013708">
    <property type="entry name" value="Shikimate_DH-bd_N"/>
</dbReference>
<reference evidence="5" key="1">
    <citation type="submission" date="2014-07" db="EMBL/GenBank/DDBJ databases">
        <authorList>
            <person name="Urmite Genomes Urmite Genomes"/>
        </authorList>
    </citation>
    <scope>NUCLEOTIDE SEQUENCE</scope>
    <source>
        <strain evidence="5">11W110_air</strain>
    </source>
</reference>
<dbReference type="Gene3D" id="3.40.50.10860">
    <property type="entry name" value="Leucine Dehydrogenase, chain A, domain 1"/>
    <property type="match status" value="1"/>
</dbReference>
<dbReference type="GO" id="GO:0050661">
    <property type="term" value="F:NADP binding"/>
    <property type="evidence" value="ECO:0007669"/>
    <property type="project" value="TreeGrafter"/>
</dbReference>
<evidence type="ECO:0000256" key="1">
    <source>
        <dbReference type="ARBA" id="ARBA00004871"/>
    </source>
</evidence>
<dbReference type="GO" id="GO:0019632">
    <property type="term" value="P:shikimate metabolic process"/>
    <property type="evidence" value="ECO:0007669"/>
    <property type="project" value="TreeGrafter"/>
</dbReference>
<dbReference type="InterPro" id="IPR041121">
    <property type="entry name" value="SDH_C"/>
</dbReference>
<dbReference type="Gene3D" id="3.40.50.720">
    <property type="entry name" value="NAD(P)-binding Rossmann-like Domain"/>
    <property type="match status" value="1"/>
</dbReference>
<dbReference type="NCBIfam" id="NF001311">
    <property type="entry name" value="PRK00258.1-3"/>
    <property type="match status" value="1"/>
</dbReference>
<protein>
    <submittedName>
        <fullName evidence="5">Shikimate dehydrogenase</fullName>
    </submittedName>
</protein>
<dbReference type="AlphaFoldDB" id="A0A078MPS6"/>
<name>A0A078MPS6_9MICC</name>
<dbReference type="GO" id="GO:0009423">
    <property type="term" value="P:chorismate biosynthetic process"/>
    <property type="evidence" value="ECO:0007669"/>
    <property type="project" value="TreeGrafter"/>
</dbReference>
<dbReference type="GO" id="GO:0009073">
    <property type="term" value="P:aromatic amino acid family biosynthetic process"/>
    <property type="evidence" value="ECO:0007669"/>
    <property type="project" value="UniProtKB-KW"/>
</dbReference>
<gene>
    <name evidence="5" type="primary">aroE_2</name>
    <name evidence="5" type="ORF">BN1051_01558</name>
</gene>
<dbReference type="PATRIC" id="fig|1461584.3.peg.1547"/>
<sequence>MSAASLRAAVLGHPVAHSRSPQLHRAAYELIGFDCAYERIDVPEAEAGAFVRRLRTEPGWAGVSVTMPLKAAMVPYMDEVTAGVRSVGVLNTVVVSPGAGDGGPRLTGHNTDVAGLVGALRHAGAAPGAHAVVLGAGGTAQAAVAALARLEAARVDVHARSFRADADGEVGVAATAARAGIAVNLQPWEAAAAACAAADIVICTLPPHGADALAGRFAVLGADRTGAVLLDAAYDPWPSAIAAAWQDAGGRIVPGLEMLLYQAVEQVRLFTGKAPADEASVINVMCDAVGLPRR</sequence>
<evidence type="ECO:0000313" key="5">
    <source>
        <dbReference type="EMBL" id="CEA08220.1"/>
    </source>
</evidence>
<dbReference type="Pfam" id="PF18317">
    <property type="entry name" value="SDH_C"/>
    <property type="match status" value="1"/>
</dbReference>
<evidence type="ECO:0000256" key="2">
    <source>
        <dbReference type="ARBA" id="ARBA00023141"/>
    </source>
</evidence>
<keyword evidence="2" id="KW-0057">Aromatic amino acid biosynthesis</keyword>
<dbReference type="InterPro" id="IPR022893">
    <property type="entry name" value="Shikimate_DH_fam"/>
</dbReference>
<evidence type="ECO:0000259" key="3">
    <source>
        <dbReference type="Pfam" id="PF08501"/>
    </source>
</evidence>
<feature type="domain" description="SDH C-terminal" evidence="4">
    <location>
        <begin position="255"/>
        <end position="275"/>
    </location>
</feature>
<proteinExistence type="predicted"/>
<dbReference type="PANTHER" id="PTHR21089:SF1">
    <property type="entry name" value="BIFUNCTIONAL 3-DEHYDROQUINATE DEHYDRATASE_SHIKIMATE DEHYDROGENASE, CHLOROPLASTIC"/>
    <property type="match status" value="1"/>
</dbReference>
<comment type="pathway">
    <text evidence="1">Metabolic intermediate biosynthesis; chorismate biosynthesis; chorismate from D-erythrose 4-phosphate and phosphoenolpyruvate: step 4/7.</text>
</comment>